<evidence type="ECO:0000256" key="1">
    <source>
        <dbReference type="SAM" id="MobiDB-lite"/>
    </source>
</evidence>
<proteinExistence type="predicted"/>
<feature type="non-terminal residue" evidence="3">
    <location>
        <position position="94"/>
    </location>
</feature>
<evidence type="ECO:0000313" key="3">
    <source>
        <dbReference type="EMBL" id="GAG49125.1"/>
    </source>
</evidence>
<dbReference type="PANTHER" id="PTHR41287:SF1">
    <property type="entry name" value="PROTEIN YMFN"/>
    <property type="match status" value="1"/>
</dbReference>
<feature type="domain" description="Terminase large subunit-like ATPase" evidence="2">
    <location>
        <begin position="23"/>
        <end position="78"/>
    </location>
</feature>
<feature type="region of interest" description="Disordered" evidence="1">
    <location>
        <begin position="1"/>
        <end position="23"/>
    </location>
</feature>
<sequence>ANFGSIVKSDDQSKFEPLVGSPGDGQSVHCAIIDEMHQHSSDDQYSCMKTGSIGRRQSLIAVITTAGVNTGGPCYLLRTQVINILNKVEGFENE</sequence>
<dbReference type="AlphaFoldDB" id="X0Y0E1"/>
<dbReference type="Pfam" id="PF03354">
    <property type="entry name" value="TerL_ATPase"/>
    <property type="match status" value="1"/>
</dbReference>
<gene>
    <name evidence="3" type="ORF">S01H1_85298</name>
</gene>
<dbReference type="PANTHER" id="PTHR41287">
    <property type="match status" value="1"/>
</dbReference>
<dbReference type="InterPro" id="IPR046461">
    <property type="entry name" value="TerL_ATPase"/>
</dbReference>
<accession>X0Y0E1</accession>
<name>X0Y0E1_9ZZZZ</name>
<organism evidence="3">
    <name type="scientific">marine sediment metagenome</name>
    <dbReference type="NCBI Taxonomy" id="412755"/>
    <lineage>
        <taxon>unclassified sequences</taxon>
        <taxon>metagenomes</taxon>
        <taxon>ecological metagenomes</taxon>
    </lineage>
</organism>
<reference evidence="3" key="1">
    <citation type="journal article" date="2014" name="Front. Microbiol.">
        <title>High frequency of phylogenetically diverse reductive dehalogenase-homologous genes in deep subseafloor sedimentary metagenomes.</title>
        <authorList>
            <person name="Kawai M."/>
            <person name="Futagami T."/>
            <person name="Toyoda A."/>
            <person name="Takaki Y."/>
            <person name="Nishi S."/>
            <person name="Hori S."/>
            <person name="Arai W."/>
            <person name="Tsubouchi T."/>
            <person name="Morono Y."/>
            <person name="Uchiyama I."/>
            <person name="Ito T."/>
            <person name="Fujiyama A."/>
            <person name="Inagaki F."/>
            <person name="Takami H."/>
        </authorList>
    </citation>
    <scope>NUCLEOTIDE SEQUENCE</scope>
    <source>
        <strain evidence="3">Expedition CK06-06</strain>
    </source>
</reference>
<comment type="caution">
    <text evidence="3">The sequence shown here is derived from an EMBL/GenBank/DDBJ whole genome shotgun (WGS) entry which is preliminary data.</text>
</comment>
<evidence type="ECO:0000259" key="2">
    <source>
        <dbReference type="Pfam" id="PF03354"/>
    </source>
</evidence>
<feature type="non-terminal residue" evidence="3">
    <location>
        <position position="1"/>
    </location>
</feature>
<protein>
    <recommendedName>
        <fullName evidence="2">Terminase large subunit-like ATPase domain-containing protein</fullName>
    </recommendedName>
</protein>
<dbReference type="InterPro" id="IPR005021">
    <property type="entry name" value="Terminase_largesu-like"/>
</dbReference>
<dbReference type="EMBL" id="BARS01058528">
    <property type="protein sequence ID" value="GAG49125.1"/>
    <property type="molecule type" value="Genomic_DNA"/>
</dbReference>